<accession>A0A0A9Z229</accession>
<dbReference type="InterPro" id="IPR040154">
    <property type="entry name" value="Biotinidase/VNN"/>
</dbReference>
<evidence type="ECO:0000256" key="2">
    <source>
        <dbReference type="ARBA" id="ARBA00022801"/>
    </source>
</evidence>
<dbReference type="Pfam" id="PF19018">
    <property type="entry name" value="Vanin_C"/>
    <property type="match status" value="1"/>
</dbReference>
<dbReference type="Gene3D" id="3.60.110.10">
    <property type="entry name" value="Carbon-nitrogen hydrolase"/>
    <property type="match status" value="1"/>
</dbReference>
<feature type="domain" description="CN hydrolase" evidence="4">
    <location>
        <begin position="27"/>
        <end position="284"/>
    </location>
</feature>
<reference evidence="5" key="1">
    <citation type="journal article" date="2014" name="PLoS ONE">
        <title>Transcriptome-Based Identification of ABC Transporters in the Western Tarnished Plant Bug Lygus hesperus.</title>
        <authorList>
            <person name="Hull J.J."/>
            <person name="Chaney K."/>
            <person name="Geib S.M."/>
            <person name="Fabrick J.A."/>
            <person name="Brent C.S."/>
            <person name="Walsh D."/>
            <person name="Lavine L.C."/>
        </authorList>
    </citation>
    <scope>NUCLEOTIDE SEQUENCE</scope>
</reference>
<dbReference type="AlphaFoldDB" id="A0A0A9Z229"/>
<proteinExistence type="inferred from homology"/>
<keyword evidence="3" id="KW-0732">Signal</keyword>
<dbReference type="GO" id="GO:0016787">
    <property type="term" value="F:hydrolase activity"/>
    <property type="evidence" value="ECO:0007669"/>
    <property type="project" value="UniProtKB-KW"/>
</dbReference>
<reference evidence="5" key="2">
    <citation type="submission" date="2014-07" db="EMBL/GenBank/DDBJ databases">
        <authorList>
            <person name="Hull J."/>
        </authorList>
    </citation>
    <scope>NUCLEOTIDE SEQUENCE</scope>
</reference>
<evidence type="ECO:0000256" key="3">
    <source>
        <dbReference type="SAM" id="SignalP"/>
    </source>
</evidence>
<dbReference type="SUPFAM" id="SSF56317">
    <property type="entry name" value="Carbon-nitrogen hydrolase"/>
    <property type="match status" value="1"/>
</dbReference>
<comment type="similarity">
    <text evidence="1">Belongs to the carbon-nitrogen hydrolase superfamily. BTD/VNN family.</text>
</comment>
<dbReference type="EMBL" id="GBHO01006206">
    <property type="protein sequence ID" value="JAG37398.1"/>
    <property type="molecule type" value="Transcribed_RNA"/>
</dbReference>
<protein>
    <submittedName>
        <fullName evidence="5">Vanin-like protein 2</fullName>
    </submittedName>
</protein>
<feature type="chain" id="PRO_5002053820" evidence="3">
    <location>
        <begin position="22"/>
        <end position="521"/>
    </location>
</feature>
<evidence type="ECO:0000259" key="4">
    <source>
        <dbReference type="PROSITE" id="PS50263"/>
    </source>
</evidence>
<evidence type="ECO:0000256" key="1">
    <source>
        <dbReference type="ARBA" id="ARBA00008225"/>
    </source>
</evidence>
<dbReference type="Pfam" id="PF00795">
    <property type="entry name" value="CN_hydrolase"/>
    <property type="match status" value="1"/>
</dbReference>
<organism evidence="5">
    <name type="scientific">Lygus hesperus</name>
    <name type="common">Western plant bug</name>
    <dbReference type="NCBI Taxonomy" id="30085"/>
    <lineage>
        <taxon>Eukaryota</taxon>
        <taxon>Metazoa</taxon>
        <taxon>Ecdysozoa</taxon>
        <taxon>Arthropoda</taxon>
        <taxon>Hexapoda</taxon>
        <taxon>Insecta</taxon>
        <taxon>Pterygota</taxon>
        <taxon>Neoptera</taxon>
        <taxon>Paraneoptera</taxon>
        <taxon>Hemiptera</taxon>
        <taxon>Heteroptera</taxon>
        <taxon>Panheteroptera</taxon>
        <taxon>Cimicomorpha</taxon>
        <taxon>Miridae</taxon>
        <taxon>Mirini</taxon>
        <taxon>Lygus</taxon>
    </lineage>
</organism>
<dbReference type="PANTHER" id="PTHR10609:SF14">
    <property type="entry name" value="BIOTINIDASE"/>
    <property type="match status" value="1"/>
</dbReference>
<evidence type="ECO:0000313" key="5">
    <source>
        <dbReference type="EMBL" id="JAG37398.1"/>
    </source>
</evidence>
<dbReference type="InterPro" id="IPR036526">
    <property type="entry name" value="C-N_Hydrolase_sf"/>
</dbReference>
<dbReference type="InterPro" id="IPR043957">
    <property type="entry name" value="Vanin_C"/>
</dbReference>
<dbReference type="InterPro" id="IPR003010">
    <property type="entry name" value="C-N_Hydrolase"/>
</dbReference>
<dbReference type="PROSITE" id="PS50263">
    <property type="entry name" value="CN_HYDROLASE"/>
    <property type="match status" value="1"/>
</dbReference>
<keyword evidence="2" id="KW-0378">Hydrolase</keyword>
<gene>
    <name evidence="5" type="ORF">CM83_68893</name>
</gene>
<sequence>MSFRSSLLSLLAATSLATASAAGNGYYRAAVVDYEVLQNNSLTPRENLMNNVRNYNQFLQIAKSQEADIIVFPEGGLLGSDYSILLTIPDPSLNIVPNGSYDQSLQDLSGYAKTYGIYLAVNVLENYTDPSSGKSYKYNTNIVFDRNGSLIARYRKFNLYGEPVDRPDKPEYSVFKSDFNVTFGQFICFDILFKEPALTLISQHEVYDFIYPSAWFSELPFLTSVQTQWSWAVGNNVTLLSAGLSNKTESRGGSGIFRGKNALNNLFTFSDMLGSTIMVGDVPIRNTNSAGSGKGDFTSTMSRGEASFPLWQQPNIDQFNHENITLPNNETSVTFKRNICHEKLCCDFDLTVQYVNPTSSVQYKAVVFDGKRTTGATKNDEFGLQVCGIVLCSNGSISSCGSPAVNGVLPHFNDSIPKVTFTAINIKGNFITDNANPLPNVLLWPSNPSLPTTPGSFLINTKEVQFSSNTTMSSLIVNTQNQIITVAIHSRVFSRDPGNSAPTTLVSLSTMLIAILPFLIR</sequence>
<feature type="signal peptide" evidence="3">
    <location>
        <begin position="1"/>
        <end position="21"/>
    </location>
</feature>
<name>A0A0A9Z229_LYGHE</name>
<dbReference type="PANTHER" id="PTHR10609">
    <property type="entry name" value="BIOTINIDASE-RELATED"/>
    <property type="match status" value="1"/>
</dbReference>